<dbReference type="SUPFAM" id="SSF52743">
    <property type="entry name" value="Subtilisin-like"/>
    <property type="match status" value="1"/>
</dbReference>
<dbReference type="InterPro" id="IPR022398">
    <property type="entry name" value="Peptidase_S8_His-AS"/>
</dbReference>
<feature type="signal peptide" evidence="6">
    <location>
        <begin position="1"/>
        <end position="19"/>
    </location>
</feature>
<dbReference type="Pfam" id="PF05922">
    <property type="entry name" value="Inhibitor_I9"/>
    <property type="match status" value="1"/>
</dbReference>
<evidence type="ECO:0000256" key="3">
    <source>
        <dbReference type="ARBA" id="ARBA00022801"/>
    </source>
</evidence>
<dbReference type="RefSeq" id="WP_211346993.1">
    <property type="nucleotide sequence ID" value="NZ_RBXO01000001.1"/>
</dbReference>
<keyword evidence="4 5" id="KW-0720">Serine protease</keyword>
<gene>
    <name evidence="9" type="ORF">C8E97_2523</name>
</gene>
<dbReference type="PROSITE" id="PS00137">
    <property type="entry name" value="SUBTILASE_HIS"/>
    <property type="match status" value="1"/>
</dbReference>
<evidence type="ECO:0000259" key="8">
    <source>
        <dbReference type="Pfam" id="PF05922"/>
    </source>
</evidence>
<dbReference type="GO" id="GO:0006508">
    <property type="term" value="P:proteolysis"/>
    <property type="evidence" value="ECO:0007669"/>
    <property type="project" value="UniProtKB-KW"/>
</dbReference>
<feature type="active site" description="Charge relay system" evidence="5">
    <location>
        <position position="200"/>
    </location>
</feature>
<sequence>MRKLLPVLAVFMLATALTGAVMTTTRARAEGAVRYANSPRAVPGSYLVKLKDGAGSAPPAGLAASVVRTYSGPFKGFAARMAEREARRLAADPAVEYVEQDQVVRAAAATGTAAPGTVATGTAAPGTAATGTAVPWGLDRIDQRQLPLDGAYRHASTGEGVTVYVVDTGVRVTHQEFGGRAFHAWDAVDGDAVAQDDNGHGTYVAGVVAGRVHGAAEGARVGAVRVLDGRGSGTTAGVVAGVDWVTRNARKPAVATFSLGGGPSTALDDAVRSMIRSGVSASVASGSSGSGTVDSSPARVAEAVVSGASTRTDERAPFSNHGPGVDLFAPGIDVTAAWHADDTALRTLTGTSAPSGFTGGVAARLLQADPAASPARVHAELASEATPLPGGRLLYWSPTR</sequence>
<dbReference type="AlphaFoldDB" id="A0A495VZW4"/>
<comment type="caution">
    <text evidence="9">The sequence shown here is derived from an EMBL/GenBank/DDBJ whole genome shotgun (WGS) entry which is preliminary data.</text>
</comment>
<dbReference type="InterPro" id="IPR010259">
    <property type="entry name" value="S8pro/Inhibitor_I9"/>
</dbReference>
<dbReference type="PANTHER" id="PTHR43806:SF11">
    <property type="entry name" value="CEREVISIN-RELATED"/>
    <property type="match status" value="1"/>
</dbReference>
<evidence type="ECO:0000256" key="5">
    <source>
        <dbReference type="PROSITE-ProRule" id="PRU01240"/>
    </source>
</evidence>
<dbReference type="InterPro" id="IPR000209">
    <property type="entry name" value="Peptidase_S8/S53_dom"/>
</dbReference>
<feature type="chain" id="PRO_5039333911" evidence="6">
    <location>
        <begin position="20"/>
        <end position="400"/>
    </location>
</feature>
<accession>A0A495VZW4</accession>
<comment type="similarity">
    <text evidence="1 5">Belongs to the peptidase S8 family.</text>
</comment>
<evidence type="ECO:0000259" key="7">
    <source>
        <dbReference type="Pfam" id="PF00082"/>
    </source>
</evidence>
<dbReference type="Proteomes" id="UP000282084">
    <property type="component" value="Unassembled WGS sequence"/>
</dbReference>
<reference evidence="9 10" key="1">
    <citation type="submission" date="2018-10" db="EMBL/GenBank/DDBJ databases">
        <title>Sequencing the genomes of 1000 actinobacteria strains.</title>
        <authorList>
            <person name="Klenk H.-P."/>
        </authorList>
    </citation>
    <scope>NUCLEOTIDE SEQUENCE [LARGE SCALE GENOMIC DNA]</scope>
    <source>
        <strain evidence="9 10">DSM 43800</strain>
    </source>
</reference>
<proteinExistence type="inferred from homology"/>
<dbReference type="InterPro" id="IPR034193">
    <property type="entry name" value="PCSK9_ProteinaseK-like"/>
</dbReference>
<dbReference type="SUPFAM" id="SSF54897">
    <property type="entry name" value="Protease propeptides/inhibitors"/>
    <property type="match status" value="1"/>
</dbReference>
<dbReference type="PROSITE" id="PS00136">
    <property type="entry name" value="SUBTILASE_ASP"/>
    <property type="match status" value="1"/>
</dbReference>
<keyword evidence="6" id="KW-0732">Signal</keyword>
<dbReference type="InterPro" id="IPR037045">
    <property type="entry name" value="S8pro/Inhibitor_I9_sf"/>
</dbReference>
<dbReference type="FunFam" id="3.40.50.200:FF:000016">
    <property type="entry name" value="Proprotein convertase subtilisin/kexin type 9"/>
    <property type="match status" value="1"/>
</dbReference>
<name>A0A495VZW4_9PSEU</name>
<dbReference type="Gene3D" id="3.30.70.80">
    <property type="entry name" value="Peptidase S8 propeptide/proteinase inhibitor I9"/>
    <property type="match status" value="1"/>
</dbReference>
<dbReference type="Gene3D" id="3.40.50.200">
    <property type="entry name" value="Peptidase S8/S53 domain"/>
    <property type="match status" value="1"/>
</dbReference>
<evidence type="ECO:0000313" key="9">
    <source>
        <dbReference type="EMBL" id="RKT53935.1"/>
    </source>
</evidence>
<feature type="active site" description="Charge relay system" evidence="5">
    <location>
        <position position="352"/>
    </location>
</feature>
<dbReference type="PANTHER" id="PTHR43806">
    <property type="entry name" value="PEPTIDASE S8"/>
    <property type="match status" value="1"/>
</dbReference>
<keyword evidence="3 5" id="KW-0378">Hydrolase</keyword>
<dbReference type="CDD" id="cd04077">
    <property type="entry name" value="Peptidases_S8_PCSK9_ProteinaseK_like"/>
    <property type="match status" value="1"/>
</dbReference>
<dbReference type="InterPro" id="IPR015500">
    <property type="entry name" value="Peptidase_S8_subtilisin-rel"/>
</dbReference>
<evidence type="ECO:0000256" key="1">
    <source>
        <dbReference type="ARBA" id="ARBA00011073"/>
    </source>
</evidence>
<dbReference type="EMBL" id="RBXO01000001">
    <property type="protein sequence ID" value="RKT53935.1"/>
    <property type="molecule type" value="Genomic_DNA"/>
</dbReference>
<dbReference type="GO" id="GO:0005615">
    <property type="term" value="C:extracellular space"/>
    <property type="evidence" value="ECO:0007669"/>
    <property type="project" value="TreeGrafter"/>
</dbReference>
<evidence type="ECO:0000256" key="2">
    <source>
        <dbReference type="ARBA" id="ARBA00022670"/>
    </source>
</evidence>
<dbReference type="InterPro" id="IPR023827">
    <property type="entry name" value="Peptidase_S8_Asp-AS"/>
</dbReference>
<dbReference type="PROSITE" id="PS51892">
    <property type="entry name" value="SUBTILASE"/>
    <property type="match status" value="1"/>
</dbReference>
<dbReference type="PRINTS" id="PR00723">
    <property type="entry name" value="SUBTILISIN"/>
</dbReference>
<dbReference type="InterPro" id="IPR050131">
    <property type="entry name" value="Peptidase_S8_subtilisin-like"/>
</dbReference>
<evidence type="ECO:0000313" key="10">
    <source>
        <dbReference type="Proteomes" id="UP000282084"/>
    </source>
</evidence>
<feature type="active site" description="Charge relay system" evidence="5">
    <location>
        <position position="167"/>
    </location>
</feature>
<keyword evidence="2 5" id="KW-0645">Protease</keyword>
<evidence type="ECO:0000256" key="6">
    <source>
        <dbReference type="SAM" id="SignalP"/>
    </source>
</evidence>
<dbReference type="Pfam" id="PF00082">
    <property type="entry name" value="Peptidase_S8"/>
    <property type="match status" value="1"/>
</dbReference>
<protein>
    <submittedName>
        <fullName evidence="9">Peptidase inhibitor I9</fullName>
    </submittedName>
</protein>
<dbReference type="GO" id="GO:0004252">
    <property type="term" value="F:serine-type endopeptidase activity"/>
    <property type="evidence" value="ECO:0007669"/>
    <property type="project" value="UniProtKB-UniRule"/>
</dbReference>
<feature type="domain" description="Peptidase S8/S53" evidence="7">
    <location>
        <begin position="158"/>
        <end position="388"/>
    </location>
</feature>
<organism evidence="9 10">
    <name type="scientific">Saccharothrix australiensis</name>
    <dbReference type="NCBI Taxonomy" id="2072"/>
    <lineage>
        <taxon>Bacteria</taxon>
        <taxon>Bacillati</taxon>
        <taxon>Actinomycetota</taxon>
        <taxon>Actinomycetes</taxon>
        <taxon>Pseudonocardiales</taxon>
        <taxon>Pseudonocardiaceae</taxon>
        <taxon>Saccharothrix</taxon>
    </lineage>
</organism>
<feature type="domain" description="Inhibitor I9" evidence="8">
    <location>
        <begin position="64"/>
        <end position="106"/>
    </location>
</feature>
<keyword evidence="10" id="KW-1185">Reference proteome</keyword>
<evidence type="ECO:0000256" key="4">
    <source>
        <dbReference type="ARBA" id="ARBA00022825"/>
    </source>
</evidence>
<dbReference type="InterPro" id="IPR036852">
    <property type="entry name" value="Peptidase_S8/S53_dom_sf"/>
</dbReference>